<organism evidence="4 5">
    <name type="scientific">Candidatus Desantisbacteria bacterium CG2_30_40_21</name>
    <dbReference type="NCBI Taxonomy" id="1817895"/>
    <lineage>
        <taxon>Bacteria</taxon>
        <taxon>Candidatus Desantisiibacteriota</taxon>
    </lineage>
</organism>
<keyword evidence="3" id="KW-0812">Transmembrane</keyword>
<dbReference type="AlphaFoldDB" id="A0A1J5EHE2"/>
<evidence type="ECO:0000256" key="2">
    <source>
        <dbReference type="SAM" id="MobiDB-lite"/>
    </source>
</evidence>
<dbReference type="STRING" id="1817895.AUJ95_02085"/>
<gene>
    <name evidence="4" type="ORF">AUJ95_02085</name>
</gene>
<keyword evidence="1" id="KW-0175">Coiled coil</keyword>
<protein>
    <submittedName>
        <fullName evidence="4">Uncharacterized protein</fullName>
    </submittedName>
</protein>
<evidence type="ECO:0000313" key="5">
    <source>
        <dbReference type="Proteomes" id="UP000183085"/>
    </source>
</evidence>
<evidence type="ECO:0000256" key="3">
    <source>
        <dbReference type="SAM" id="Phobius"/>
    </source>
</evidence>
<feature type="compositionally biased region" description="Basic residues" evidence="2">
    <location>
        <begin position="63"/>
        <end position="72"/>
    </location>
</feature>
<comment type="caution">
    <text evidence="4">The sequence shown here is derived from an EMBL/GenBank/DDBJ whole genome shotgun (WGS) entry which is preliminary data.</text>
</comment>
<accession>A0A1J5EHE2</accession>
<feature type="coiled-coil region" evidence="1">
    <location>
        <begin position="27"/>
        <end position="54"/>
    </location>
</feature>
<keyword evidence="3" id="KW-1133">Transmembrane helix</keyword>
<sequence length="81" mass="9564">MFEWGKALPDILLIMGIMIAIRISFLFRKTQSYNKKIQERKEQLEKAGEILDEIWPDRPGVRRKERKARQGHRGTEVIGNQ</sequence>
<feature type="transmembrane region" description="Helical" evidence="3">
    <location>
        <begin position="6"/>
        <end position="27"/>
    </location>
</feature>
<keyword evidence="3" id="KW-0472">Membrane</keyword>
<evidence type="ECO:0000313" key="4">
    <source>
        <dbReference type="EMBL" id="OIP42128.1"/>
    </source>
</evidence>
<evidence type="ECO:0000256" key="1">
    <source>
        <dbReference type="SAM" id="Coils"/>
    </source>
</evidence>
<reference evidence="4 5" key="1">
    <citation type="journal article" date="2016" name="Environ. Microbiol.">
        <title>Genomic resolution of a cold subsurface aquifer community provides metabolic insights for novel microbes adapted to high CO concentrations.</title>
        <authorList>
            <person name="Probst A.J."/>
            <person name="Castelle C.J."/>
            <person name="Singh A."/>
            <person name="Brown C.T."/>
            <person name="Anantharaman K."/>
            <person name="Sharon I."/>
            <person name="Hug L.A."/>
            <person name="Burstein D."/>
            <person name="Emerson J.B."/>
            <person name="Thomas B.C."/>
            <person name="Banfield J.F."/>
        </authorList>
    </citation>
    <scope>NUCLEOTIDE SEQUENCE [LARGE SCALE GENOMIC DNA]</scope>
    <source>
        <strain evidence="4">CG2_30_40_21</strain>
    </source>
</reference>
<name>A0A1J5EHE2_9BACT</name>
<feature type="region of interest" description="Disordered" evidence="2">
    <location>
        <begin position="61"/>
        <end position="81"/>
    </location>
</feature>
<proteinExistence type="predicted"/>
<dbReference type="Proteomes" id="UP000183085">
    <property type="component" value="Unassembled WGS sequence"/>
</dbReference>
<dbReference type="EMBL" id="MNYI01000059">
    <property type="protein sequence ID" value="OIP42128.1"/>
    <property type="molecule type" value="Genomic_DNA"/>
</dbReference>